<evidence type="ECO:0000259" key="3">
    <source>
        <dbReference type="Pfam" id="PF00394"/>
    </source>
</evidence>
<dbReference type="PANTHER" id="PTHR11709:SF68">
    <property type="entry name" value="LACCASE-13"/>
    <property type="match status" value="1"/>
</dbReference>
<dbReference type="Proteomes" id="UP000585474">
    <property type="component" value="Unassembled WGS sequence"/>
</dbReference>
<dbReference type="OrthoDB" id="1734758at2759"/>
<gene>
    <name evidence="5" type="ORF">Acr_15g0003040</name>
</gene>
<keyword evidence="6" id="KW-1185">Reference proteome</keyword>
<name>A0A7J0FSN2_9ERIC</name>
<protein>
    <submittedName>
        <fullName evidence="5">Laccase 12</fullName>
    </submittedName>
</protein>
<dbReference type="EMBL" id="BJWL01000015">
    <property type="protein sequence ID" value="GFZ01695.1"/>
    <property type="molecule type" value="Genomic_DNA"/>
</dbReference>
<comment type="caution">
    <text evidence="5">The sequence shown here is derived from an EMBL/GenBank/DDBJ whole genome shotgun (WGS) entry which is preliminary data.</text>
</comment>
<dbReference type="Pfam" id="PF07731">
    <property type="entry name" value="Cu-oxidase_2"/>
    <property type="match status" value="1"/>
</dbReference>
<reference evidence="5 6" key="1">
    <citation type="submission" date="2019-07" db="EMBL/GenBank/DDBJ databases">
        <title>De Novo Assembly of kiwifruit Actinidia rufa.</title>
        <authorList>
            <person name="Sugita-Konishi S."/>
            <person name="Sato K."/>
            <person name="Mori E."/>
            <person name="Abe Y."/>
            <person name="Kisaki G."/>
            <person name="Hamano K."/>
            <person name="Suezawa K."/>
            <person name="Otani M."/>
            <person name="Fukuda T."/>
            <person name="Manabe T."/>
            <person name="Gomi K."/>
            <person name="Tabuchi M."/>
            <person name="Akimitsu K."/>
            <person name="Kataoka I."/>
        </authorList>
    </citation>
    <scope>NUCLEOTIDE SEQUENCE [LARGE SCALE GENOMIC DNA]</scope>
    <source>
        <strain evidence="6">cv. Fuchu</strain>
    </source>
</reference>
<evidence type="ECO:0000313" key="5">
    <source>
        <dbReference type="EMBL" id="GFZ01695.1"/>
    </source>
</evidence>
<accession>A0A7J0FSN2</accession>
<dbReference type="AlphaFoldDB" id="A0A7J0FSN2"/>
<feature type="domain" description="Plastocyanin-like" evidence="4">
    <location>
        <begin position="217"/>
        <end position="246"/>
    </location>
</feature>
<dbReference type="GO" id="GO:0005507">
    <property type="term" value="F:copper ion binding"/>
    <property type="evidence" value="ECO:0007669"/>
    <property type="project" value="InterPro"/>
</dbReference>
<dbReference type="PANTHER" id="PTHR11709">
    <property type="entry name" value="MULTI-COPPER OXIDASE"/>
    <property type="match status" value="1"/>
</dbReference>
<dbReference type="InterPro" id="IPR008972">
    <property type="entry name" value="Cupredoxin"/>
</dbReference>
<dbReference type="InterPro" id="IPR001117">
    <property type="entry name" value="Cu-oxidase_2nd"/>
</dbReference>
<comment type="similarity">
    <text evidence="1">Belongs to the multicopper oxidase family.</text>
</comment>
<evidence type="ECO:0000256" key="1">
    <source>
        <dbReference type="ARBA" id="ARBA00010609"/>
    </source>
</evidence>
<evidence type="ECO:0000259" key="4">
    <source>
        <dbReference type="Pfam" id="PF07731"/>
    </source>
</evidence>
<keyword evidence="2" id="KW-0325">Glycoprotein</keyword>
<dbReference type="InterPro" id="IPR045087">
    <property type="entry name" value="Cu-oxidase_fam"/>
</dbReference>
<dbReference type="Pfam" id="PF00394">
    <property type="entry name" value="Cu-oxidase"/>
    <property type="match status" value="1"/>
</dbReference>
<dbReference type="SUPFAM" id="SSF49503">
    <property type="entry name" value="Cupredoxins"/>
    <property type="match status" value="2"/>
</dbReference>
<sequence length="296" mass="32078">MQKLTTTNLFFQLPGPTLEVQNGDTLAVKVLNSACYNLPSTGTVRFSVSSGDRILLRIINAALDQQLFFAVANPTGSLIAADAAYNKPFTTSILMLGPGQTTDVLLTADQTPGGYYMAARACTTVQNAPFDDTTTAILEYKSTNKGVPTRPTLPRLPANKRHSYRNIIHNTIQKSLKGKSPNSIFSTEATLFIFMDTISMLLDKVLVTLILEEITAASNLIDPPQRNTIDVPVGGWAFIRFVADNPVYRVQNRSLADAPVTSILNSPGVWLCHSWSKNGVGELQSVVPPPADLPPC</sequence>
<evidence type="ECO:0000256" key="2">
    <source>
        <dbReference type="ARBA" id="ARBA00023180"/>
    </source>
</evidence>
<dbReference type="GO" id="GO:0016491">
    <property type="term" value="F:oxidoreductase activity"/>
    <property type="evidence" value="ECO:0007669"/>
    <property type="project" value="InterPro"/>
</dbReference>
<organism evidence="5 6">
    <name type="scientific">Actinidia rufa</name>
    <dbReference type="NCBI Taxonomy" id="165716"/>
    <lineage>
        <taxon>Eukaryota</taxon>
        <taxon>Viridiplantae</taxon>
        <taxon>Streptophyta</taxon>
        <taxon>Embryophyta</taxon>
        <taxon>Tracheophyta</taxon>
        <taxon>Spermatophyta</taxon>
        <taxon>Magnoliopsida</taxon>
        <taxon>eudicotyledons</taxon>
        <taxon>Gunneridae</taxon>
        <taxon>Pentapetalae</taxon>
        <taxon>asterids</taxon>
        <taxon>Ericales</taxon>
        <taxon>Actinidiaceae</taxon>
        <taxon>Actinidia</taxon>
    </lineage>
</organism>
<proteinExistence type="inferred from homology"/>
<dbReference type="Gene3D" id="2.60.40.420">
    <property type="entry name" value="Cupredoxins - blue copper proteins"/>
    <property type="match status" value="2"/>
</dbReference>
<evidence type="ECO:0000313" key="6">
    <source>
        <dbReference type="Proteomes" id="UP000585474"/>
    </source>
</evidence>
<feature type="domain" description="Plastocyanin-like" evidence="3">
    <location>
        <begin position="40"/>
        <end position="142"/>
    </location>
</feature>
<dbReference type="InterPro" id="IPR011706">
    <property type="entry name" value="Cu-oxidase_C"/>
</dbReference>